<accession>A0AA88L080</accession>
<protein>
    <submittedName>
        <fullName evidence="9">Uncharacterized protein</fullName>
    </submittedName>
</protein>
<feature type="domain" description="Ig-like" evidence="7">
    <location>
        <begin position="405"/>
        <end position="490"/>
    </location>
</feature>
<keyword evidence="5" id="KW-1133">Transmembrane helix</keyword>
<keyword evidence="3" id="KW-0393">Immunoglobulin domain</keyword>
<organism evidence="9 10">
    <name type="scientific">Artemia franciscana</name>
    <name type="common">Brine shrimp</name>
    <name type="synonym">Artemia sanfranciscana</name>
    <dbReference type="NCBI Taxonomy" id="6661"/>
    <lineage>
        <taxon>Eukaryota</taxon>
        <taxon>Metazoa</taxon>
        <taxon>Ecdysozoa</taxon>
        <taxon>Arthropoda</taxon>
        <taxon>Crustacea</taxon>
        <taxon>Branchiopoda</taxon>
        <taxon>Anostraca</taxon>
        <taxon>Artemiidae</taxon>
        <taxon>Artemia</taxon>
    </lineage>
</organism>
<dbReference type="CDD" id="cd00063">
    <property type="entry name" value="FN3"/>
    <property type="match status" value="3"/>
</dbReference>
<dbReference type="GO" id="GO:0007411">
    <property type="term" value="P:axon guidance"/>
    <property type="evidence" value="ECO:0007669"/>
    <property type="project" value="TreeGrafter"/>
</dbReference>
<dbReference type="GO" id="GO:0030424">
    <property type="term" value="C:axon"/>
    <property type="evidence" value="ECO:0007669"/>
    <property type="project" value="TreeGrafter"/>
</dbReference>
<dbReference type="SMART" id="SM00060">
    <property type="entry name" value="FN3"/>
    <property type="match status" value="3"/>
</dbReference>
<dbReference type="PANTHER" id="PTHR10075:SF103">
    <property type="entry name" value="ROUNDABOUT HOMOLOG 4"/>
    <property type="match status" value="1"/>
</dbReference>
<dbReference type="Gene3D" id="2.60.40.10">
    <property type="entry name" value="Immunoglobulins"/>
    <property type="match status" value="8"/>
</dbReference>
<dbReference type="GO" id="GO:0005886">
    <property type="term" value="C:plasma membrane"/>
    <property type="evidence" value="ECO:0007669"/>
    <property type="project" value="TreeGrafter"/>
</dbReference>
<feature type="domain" description="Ig-like" evidence="7">
    <location>
        <begin position="299"/>
        <end position="394"/>
    </location>
</feature>
<dbReference type="SUPFAM" id="SSF48726">
    <property type="entry name" value="Immunoglobulin"/>
    <property type="match status" value="5"/>
</dbReference>
<dbReference type="CDD" id="cd00096">
    <property type="entry name" value="Ig"/>
    <property type="match status" value="1"/>
</dbReference>
<feature type="region of interest" description="Disordered" evidence="4">
    <location>
        <begin position="1146"/>
        <end position="1185"/>
    </location>
</feature>
<keyword evidence="5" id="KW-0812">Transmembrane</keyword>
<evidence type="ECO:0000256" key="1">
    <source>
        <dbReference type="ARBA" id="ARBA00022737"/>
    </source>
</evidence>
<dbReference type="InterPro" id="IPR036116">
    <property type="entry name" value="FN3_sf"/>
</dbReference>
<proteinExistence type="predicted"/>
<dbReference type="InterPro" id="IPR007110">
    <property type="entry name" value="Ig-like_dom"/>
</dbReference>
<dbReference type="FunFam" id="2.60.40.10:FF:000032">
    <property type="entry name" value="palladin isoform X1"/>
    <property type="match status" value="2"/>
</dbReference>
<dbReference type="Pfam" id="PF13927">
    <property type="entry name" value="Ig_3"/>
    <property type="match status" value="2"/>
</dbReference>
<dbReference type="EMBL" id="JAVRJZ010000016">
    <property type="protein sequence ID" value="KAK2711522.1"/>
    <property type="molecule type" value="Genomic_DNA"/>
</dbReference>
<dbReference type="InterPro" id="IPR036179">
    <property type="entry name" value="Ig-like_dom_sf"/>
</dbReference>
<dbReference type="SMART" id="SM00408">
    <property type="entry name" value="IGc2"/>
    <property type="match status" value="5"/>
</dbReference>
<evidence type="ECO:0000259" key="8">
    <source>
        <dbReference type="PROSITE" id="PS50853"/>
    </source>
</evidence>
<keyword evidence="5" id="KW-0472">Membrane</keyword>
<evidence type="ECO:0000313" key="10">
    <source>
        <dbReference type="Proteomes" id="UP001187531"/>
    </source>
</evidence>
<dbReference type="InterPro" id="IPR003598">
    <property type="entry name" value="Ig_sub2"/>
</dbReference>
<dbReference type="InterPro" id="IPR003599">
    <property type="entry name" value="Ig_sub"/>
</dbReference>
<keyword evidence="2" id="KW-1015">Disulfide bond</keyword>
<dbReference type="InterPro" id="IPR003961">
    <property type="entry name" value="FN3_dom"/>
</dbReference>
<dbReference type="SMART" id="SM00409">
    <property type="entry name" value="IG"/>
    <property type="match status" value="5"/>
</dbReference>
<dbReference type="PROSITE" id="PS50853">
    <property type="entry name" value="FN3"/>
    <property type="match status" value="3"/>
</dbReference>
<dbReference type="InterPro" id="IPR013098">
    <property type="entry name" value="Ig_I-set"/>
</dbReference>
<feature type="transmembrane region" description="Helical" evidence="5">
    <location>
        <begin position="862"/>
        <end position="885"/>
    </location>
</feature>
<dbReference type="GO" id="GO:0098632">
    <property type="term" value="F:cell-cell adhesion mediator activity"/>
    <property type="evidence" value="ECO:0007669"/>
    <property type="project" value="TreeGrafter"/>
</dbReference>
<reference evidence="9" key="1">
    <citation type="submission" date="2023-07" db="EMBL/GenBank/DDBJ databases">
        <title>Chromosome-level genome assembly of Artemia franciscana.</title>
        <authorList>
            <person name="Jo E."/>
        </authorList>
    </citation>
    <scope>NUCLEOTIDE SEQUENCE</scope>
    <source>
        <tissue evidence="9">Whole body</tissue>
    </source>
</reference>
<evidence type="ECO:0000313" key="9">
    <source>
        <dbReference type="EMBL" id="KAK2711522.1"/>
    </source>
</evidence>
<evidence type="ECO:0000259" key="7">
    <source>
        <dbReference type="PROSITE" id="PS50835"/>
    </source>
</evidence>
<evidence type="ECO:0000256" key="6">
    <source>
        <dbReference type="SAM" id="SignalP"/>
    </source>
</evidence>
<feature type="domain" description="Ig-like" evidence="7">
    <location>
        <begin position="218"/>
        <end position="295"/>
    </location>
</feature>
<evidence type="ECO:0000256" key="4">
    <source>
        <dbReference type="SAM" id="MobiDB-lite"/>
    </source>
</evidence>
<dbReference type="Pfam" id="PF07679">
    <property type="entry name" value="I-set"/>
    <property type="match status" value="3"/>
</dbReference>
<keyword evidence="1" id="KW-0677">Repeat</keyword>
<comment type="caution">
    <text evidence="9">The sequence shown here is derived from an EMBL/GenBank/DDBJ whole genome shotgun (WGS) entry which is preliminary data.</text>
</comment>
<evidence type="ECO:0000256" key="5">
    <source>
        <dbReference type="SAM" id="Phobius"/>
    </source>
</evidence>
<dbReference type="Proteomes" id="UP001187531">
    <property type="component" value="Unassembled WGS sequence"/>
</dbReference>
<dbReference type="GO" id="GO:0007156">
    <property type="term" value="P:homophilic cell adhesion via plasma membrane adhesion molecules"/>
    <property type="evidence" value="ECO:0007669"/>
    <property type="project" value="TreeGrafter"/>
</dbReference>
<feature type="signal peptide" evidence="6">
    <location>
        <begin position="1"/>
        <end position="18"/>
    </location>
</feature>
<feature type="domain" description="Fibronectin type-III" evidence="8">
    <location>
        <begin position="512"/>
        <end position="612"/>
    </location>
</feature>
<keyword evidence="10" id="KW-1185">Reference proteome</keyword>
<evidence type="ECO:0000256" key="3">
    <source>
        <dbReference type="ARBA" id="ARBA00023319"/>
    </source>
</evidence>
<dbReference type="GO" id="GO:0070593">
    <property type="term" value="P:dendrite self-avoidance"/>
    <property type="evidence" value="ECO:0007669"/>
    <property type="project" value="TreeGrafter"/>
</dbReference>
<dbReference type="Pfam" id="PF00041">
    <property type="entry name" value="fn3"/>
    <property type="match status" value="2"/>
</dbReference>
<feature type="chain" id="PRO_5041689383" evidence="6">
    <location>
        <begin position="19"/>
        <end position="1214"/>
    </location>
</feature>
<dbReference type="PANTHER" id="PTHR10075">
    <property type="entry name" value="BASIGIN RELATED"/>
    <property type="match status" value="1"/>
</dbReference>
<dbReference type="SUPFAM" id="SSF49265">
    <property type="entry name" value="Fibronectin type III"/>
    <property type="match status" value="2"/>
</dbReference>
<dbReference type="FunFam" id="2.60.40.10:FF:000026">
    <property type="entry name" value="roundabout homolog 2 isoform X1"/>
    <property type="match status" value="1"/>
</dbReference>
<dbReference type="InterPro" id="IPR013783">
    <property type="entry name" value="Ig-like_fold"/>
</dbReference>
<feature type="domain" description="Ig-like" evidence="7">
    <location>
        <begin position="22"/>
        <end position="116"/>
    </location>
</feature>
<feature type="compositionally biased region" description="Acidic residues" evidence="4">
    <location>
        <begin position="1170"/>
        <end position="1182"/>
    </location>
</feature>
<dbReference type="PROSITE" id="PS50835">
    <property type="entry name" value="IG_LIKE"/>
    <property type="match status" value="5"/>
</dbReference>
<keyword evidence="6" id="KW-0732">Signal</keyword>
<dbReference type="AlphaFoldDB" id="A0AA88L080"/>
<feature type="domain" description="Fibronectin type-III" evidence="8">
    <location>
        <begin position="741"/>
        <end position="836"/>
    </location>
</feature>
<dbReference type="FunFam" id="2.60.40.10:FF:000028">
    <property type="entry name" value="Neuronal cell adhesion molecule"/>
    <property type="match status" value="1"/>
</dbReference>
<gene>
    <name evidence="9" type="ORF">QYM36_012620</name>
</gene>
<name>A0AA88L080_ARTSF</name>
<sequence length="1214" mass="133866">MIVGLSLYLLQLSALVNGQQRPVRITEHPVDTTVPRNDPVTLQCKAEGNPDPVITWFKDGETIFPNSGDSRSHRILLPGGALFFLAVTHSRRESDSGVYWCLARNSVGTARSKNATLIVAYLQSEFKAVPQSIRSIQGESITIYCDPPKGQPEPQVKWKKNGQIINFENVSSRYWVDQFGLHIDYTETHDSGRYQCIAFNVAGSRETSSAVLTVHTKPEIIKSPQNVEIISGEDAYLECFATGDPTPLISWRKDKKQIAEGKSLRIEGVTMADDGMYTCMAENSVGSVVRNATLTVFVPPIITSSEPFVRVEIGDIATLPCFVEGVPVPIVEWTKEGYFEWGIMLPDSGRDGDRIKITPEGTLVIRDIHPEDAGTYICLSVNQGGGEISRTRILLISEKPTLVPPIIARGPSNQTLPLKSEAFLFCEAYGAEVSWWKDKRNIEPDNVKFFVGKDGTLKIRDLQTSDSGDYSCKASSKGGNTYWFATLKVESPSSPEATFDRATKDPLALPGSPSKPHLVSRGSESAVISWKSGNRMGASSLLGYLVETYKAEIRNASSTGQWRVIERRLASDSYTLKNLLPGNLYLVLVRAENSHGLSLPSPISDWIEITESLVDDADEGEREQTREALAGQVLRLDKVVSINATSVQVIWEILDGQSYMYSIEVVHRLLRRNSDHLRNVIEDGDFGVTSYGDPGALSVTVGNLRPDSAYLFYLLPRGKGTYGRPSNSKEVVTLEDAPSAPPSDIRVRQINATTIFVEWAPPPKYSLNGNIRGYHLSVIREQNNKYTYNLTVEGYSNSAIVPNLIPGYMYEVKASAITGAGSGPFSDSYVFPLKADGFGMEAIDIAYPYEGMTNISEIIQKAWFILLVGGLFVAALAVLAGSLLAKHKVTKQKNLSHFSATLKKNGEIVHSSYNHPDVLFSHGWPADEYNNNPYAATRLMGDDIRSSEYAELEQSRFAVYDNAPSAYASTVIVTSSYKKGNKYQYQDSFAPDIIKPVYPFAHQIRETDIVSPDSKGSSYSTDDSSSIHRRDIIGQGKNPKWSEFLPPPPAYPPPENYFSTFSSQRKGYKVASTTTRSLQHTPFNSRRCSDQLLVSDCSPDLEGAYKVTPITKCGSQASSCSYSSSGRQIRSKKSSIHSLDNSMHSIVGIVPRKPPLPQRNPESRKKEGLAEQEVEESFDPSEIEGSCMSPLYAEADLLEKTWPSCGSLSASTYD</sequence>
<evidence type="ECO:0000256" key="2">
    <source>
        <dbReference type="ARBA" id="ARBA00023157"/>
    </source>
</evidence>
<feature type="domain" description="Ig-like" evidence="7">
    <location>
        <begin position="124"/>
        <end position="213"/>
    </location>
</feature>
<feature type="domain" description="Fibronectin type-III" evidence="8">
    <location>
        <begin position="632"/>
        <end position="736"/>
    </location>
</feature>